<evidence type="ECO:0000313" key="1">
    <source>
        <dbReference type="EMBL" id="PEH71822.1"/>
    </source>
</evidence>
<dbReference type="Pfam" id="PF05930">
    <property type="entry name" value="Phage_AlpA"/>
    <property type="match status" value="1"/>
</dbReference>
<evidence type="ECO:0000313" key="2">
    <source>
        <dbReference type="Proteomes" id="UP000219788"/>
    </source>
</evidence>
<dbReference type="InterPro" id="IPR052931">
    <property type="entry name" value="Prophage_regulatory_activator"/>
</dbReference>
<protein>
    <recommendedName>
        <fullName evidence="3">AlpA family phage regulatory protein</fullName>
    </recommendedName>
</protein>
<dbReference type="OrthoDB" id="5986966at2"/>
<dbReference type="Proteomes" id="UP000219788">
    <property type="component" value="Unassembled WGS sequence"/>
</dbReference>
<sequence length="89" mass="10127">MAKFELSQRHPTGELKMSTICELKNQPLRILRMPELTMILGISRSSIYEKLNPKSRYYDADFPRPVRLGAASVGWQSTAVEAWITSRSA</sequence>
<reference evidence="2" key="1">
    <citation type="submission" date="2017-09" db="EMBL/GenBank/DDBJ databases">
        <title>FDA dAtabase for Regulatory Grade micrObial Sequences (FDA-ARGOS): Supporting development and validation of Infectious Disease Dx tests.</title>
        <authorList>
            <person name="Goldberg B."/>
            <person name="Campos J."/>
            <person name="Tallon L."/>
            <person name="Sadzewicz L."/>
            <person name="Ott S."/>
            <person name="Zhao X."/>
            <person name="Nagaraj S."/>
            <person name="Vavikolanu K."/>
            <person name="Aluvathingal J."/>
            <person name="Nadendla S."/>
            <person name="Geyer C."/>
            <person name="Sichtig H."/>
        </authorList>
    </citation>
    <scope>NUCLEOTIDE SEQUENCE [LARGE SCALE GENOMIC DNA]</scope>
    <source>
        <strain evidence="2">FDAARGOS_370</strain>
    </source>
</reference>
<comment type="caution">
    <text evidence="1">The sequence shown here is derived from an EMBL/GenBank/DDBJ whole genome shotgun (WGS) entry which is preliminary data.</text>
</comment>
<dbReference type="Gene3D" id="1.10.238.160">
    <property type="match status" value="1"/>
</dbReference>
<proteinExistence type="predicted"/>
<accession>A0A2A7U0A0</accession>
<dbReference type="EMBL" id="PDDV01000013">
    <property type="protein sequence ID" value="PEH71822.1"/>
    <property type="molecule type" value="Genomic_DNA"/>
</dbReference>
<name>A0A2A7U0A0_EDWTA</name>
<dbReference type="PANTHER" id="PTHR36154">
    <property type="entry name" value="DNA-BINDING TRANSCRIPTIONAL ACTIVATOR ALPA"/>
    <property type="match status" value="1"/>
</dbReference>
<gene>
    <name evidence="1" type="ORF">CRM76_07710</name>
</gene>
<dbReference type="PANTHER" id="PTHR36154:SF1">
    <property type="entry name" value="DNA-BINDING TRANSCRIPTIONAL ACTIVATOR ALPA"/>
    <property type="match status" value="1"/>
</dbReference>
<dbReference type="AlphaFoldDB" id="A0A2A7U0A0"/>
<dbReference type="InterPro" id="IPR010260">
    <property type="entry name" value="AlpA"/>
</dbReference>
<organism evidence="1 2">
    <name type="scientific">Edwardsiella tarda</name>
    <dbReference type="NCBI Taxonomy" id="636"/>
    <lineage>
        <taxon>Bacteria</taxon>
        <taxon>Pseudomonadati</taxon>
        <taxon>Pseudomonadota</taxon>
        <taxon>Gammaproteobacteria</taxon>
        <taxon>Enterobacterales</taxon>
        <taxon>Hafniaceae</taxon>
        <taxon>Edwardsiella</taxon>
    </lineage>
</organism>
<evidence type="ECO:0008006" key="3">
    <source>
        <dbReference type="Google" id="ProtNLM"/>
    </source>
</evidence>